<proteinExistence type="predicted"/>
<feature type="transmembrane region" description="Helical" evidence="1">
    <location>
        <begin position="79"/>
        <end position="106"/>
    </location>
</feature>
<gene>
    <name evidence="2" type="ORF">HDIA_2056</name>
</gene>
<dbReference type="AlphaFoldDB" id="A0A2C9D5L2"/>
<dbReference type="EMBL" id="LT960614">
    <property type="protein sequence ID" value="SON55597.1"/>
    <property type="molecule type" value="Genomic_DNA"/>
</dbReference>
<keyword evidence="1" id="KW-0812">Transmembrane</keyword>
<accession>A0A2C9D5L2</accession>
<keyword evidence="1" id="KW-1133">Transmembrane helix</keyword>
<dbReference type="KEGG" id="hdi:HDIA_2056"/>
<keyword evidence="1" id="KW-0472">Membrane</keyword>
<feature type="transmembrane region" description="Helical" evidence="1">
    <location>
        <begin position="7"/>
        <end position="27"/>
    </location>
</feature>
<feature type="transmembrane region" description="Helical" evidence="1">
    <location>
        <begin position="47"/>
        <end position="67"/>
    </location>
</feature>
<name>A0A2C9D5L2_9HYPH</name>
<reference evidence="3" key="1">
    <citation type="submission" date="2017-09" db="EMBL/GenBank/DDBJ databases">
        <title>Genome sequence of Nannocystis excedens DSM 71.</title>
        <authorList>
            <person name="Blom J."/>
        </authorList>
    </citation>
    <scope>NUCLEOTIDE SEQUENCE [LARGE SCALE GENOMIC DNA]</scope>
    <source>
        <strain evidence="3">type strain: E19</strain>
    </source>
</reference>
<evidence type="ECO:0000313" key="3">
    <source>
        <dbReference type="Proteomes" id="UP000223606"/>
    </source>
</evidence>
<organism evidence="2 3">
    <name type="scientific">Hartmannibacter diazotrophicus</name>
    <dbReference type="NCBI Taxonomy" id="1482074"/>
    <lineage>
        <taxon>Bacteria</taxon>
        <taxon>Pseudomonadati</taxon>
        <taxon>Pseudomonadota</taxon>
        <taxon>Alphaproteobacteria</taxon>
        <taxon>Hyphomicrobiales</taxon>
        <taxon>Pleomorphomonadaceae</taxon>
        <taxon>Hartmannibacter</taxon>
    </lineage>
</organism>
<evidence type="ECO:0000256" key="1">
    <source>
        <dbReference type="SAM" id="Phobius"/>
    </source>
</evidence>
<dbReference type="RefSeq" id="WP_197708126.1">
    <property type="nucleotide sequence ID" value="NZ_LT960614.1"/>
</dbReference>
<keyword evidence="3" id="KW-1185">Reference proteome</keyword>
<evidence type="ECO:0000313" key="2">
    <source>
        <dbReference type="EMBL" id="SON55597.1"/>
    </source>
</evidence>
<dbReference type="Pfam" id="PF22258">
    <property type="entry name" value="DUF6949"/>
    <property type="match status" value="1"/>
</dbReference>
<protein>
    <submittedName>
        <fullName evidence="2">Uncharacterized protein</fullName>
    </submittedName>
</protein>
<sequence>MTGTELYAAFMVTLSGFVASGVIASFYQLVTTRPCRFELAEEGTFPVIAAIITCMFAGPVILMRNALRARRIEHRPVSWLFATTLIAGGWSLCSGTVVVSLCMALGHSFT</sequence>
<dbReference type="InterPro" id="IPR053803">
    <property type="entry name" value="DUF6949"/>
</dbReference>
<dbReference type="Proteomes" id="UP000223606">
    <property type="component" value="Chromosome 1"/>
</dbReference>